<protein>
    <submittedName>
        <fullName evidence="2">Glycosyltransferase family 4 protein</fullName>
    </submittedName>
</protein>
<feature type="domain" description="Glycosyl transferase family 1" evidence="1">
    <location>
        <begin position="1"/>
        <end position="74"/>
    </location>
</feature>
<dbReference type="InterPro" id="IPR001296">
    <property type="entry name" value="Glyco_trans_1"/>
</dbReference>
<evidence type="ECO:0000313" key="2">
    <source>
        <dbReference type="EMBL" id="MCP3055045.1"/>
    </source>
</evidence>
<dbReference type="AlphaFoldDB" id="A0A9X2KF77"/>
<evidence type="ECO:0000259" key="1">
    <source>
        <dbReference type="Pfam" id="PF00534"/>
    </source>
</evidence>
<organism evidence="2 3">
    <name type="scientific">Aurantimonas marianensis</name>
    <dbReference type="NCBI Taxonomy" id="2920428"/>
    <lineage>
        <taxon>Bacteria</taxon>
        <taxon>Pseudomonadati</taxon>
        <taxon>Pseudomonadota</taxon>
        <taxon>Alphaproteobacteria</taxon>
        <taxon>Hyphomicrobiales</taxon>
        <taxon>Aurantimonadaceae</taxon>
        <taxon>Aurantimonas</taxon>
    </lineage>
</organism>
<name>A0A9X2KF77_9HYPH</name>
<dbReference type="EMBL" id="JALHBS010000040">
    <property type="protein sequence ID" value="MCP3055045.1"/>
    <property type="molecule type" value="Genomic_DNA"/>
</dbReference>
<reference evidence="2" key="1">
    <citation type="submission" date="2022-03" db="EMBL/GenBank/DDBJ databases">
        <title>Aurantimonas Liuensis sp. Nov., isolated from the hadal seawater of the Mariana Trench.</title>
        <authorList>
            <person name="Liu R."/>
        </authorList>
    </citation>
    <scope>NUCLEOTIDE SEQUENCE</scope>
    <source>
        <strain evidence="2">LRZ36</strain>
    </source>
</reference>
<dbReference type="InterPro" id="IPR050194">
    <property type="entry name" value="Glycosyltransferase_grp1"/>
</dbReference>
<dbReference type="PANTHER" id="PTHR45947">
    <property type="entry name" value="SULFOQUINOVOSYL TRANSFERASE SQD2"/>
    <property type="match status" value="1"/>
</dbReference>
<comment type="caution">
    <text evidence="2">The sequence shown here is derived from an EMBL/GenBank/DDBJ whole genome shotgun (WGS) entry which is preliminary data.</text>
</comment>
<gene>
    <name evidence="2" type="ORF">MJ956_07745</name>
</gene>
<dbReference type="RefSeq" id="WP_253963910.1">
    <property type="nucleotide sequence ID" value="NZ_JALHBS010000040.1"/>
</dbReference>
<dbReference type="Pfam" id="PF00534">
    <property type="entry name" value="Glycos_transf_1"/>
    <property type="match status" value="1"/>
</dbReference>
<dbReference type="PANTHER" id="PTHR45947:SF3">
    <property type="entry name" value="SULFOQUINOVOSYL TRANSFERASE SQD2"/>
    <property type="match status" value="1"/>
</dbReference>
<feature type="non-terminal residue" evidence="2">
    <location>
        <position position="1"/>
    </location>
</feature>
<keyword evidence="3" id="KW-1185">Reference proteome</keyword>
<dbReference type="Gene3D" id="3.40.50.2000">
    <property type="entry name" value="Glycogen Phosphorylase B"/>
    <property type="match status" value="1"/>
</dbReference>
<dbReference type="CDD" id="cd03801">
    <property type="entry name" value="GT4_PimA-like"/>
    <property type="match status" value="1"/>
</dbReference>
<evidence type="ECO:0000313" key="3">
    <source>
        <dbReference type="Proteomes" id="UP001155220"/>
    </source>
</evidence>
<dbReference type="Proteomes" id="UP001155220">
    <property type="component" value="Unassembled WGS sequence"/>
</dbReference>
<accession>A0A9X2KF77</accession>
<dbReference type="SUPFAM" id="SSF53756">
    <property type="entry name" value="UDP-Glycosyltransferase/glycogen phosphorylase"/>
    <property type="match status" value="1"/>
</dbReference>
<proteinExistence type="predicted"/>
<sequence length="106" mass="10965">LYVAPPRNEGFGLTPLEAMASGAAVVASDAGAFADMIIEGETGRIVPVGDEKALAAAVEAYLADPDALARAGASALAHVRAKFPLAREAAEIQRVYERLWSAADRG</sequence>
<dbReference type="GO" id="GO:0016758">
    <property type="term" value="F:hexosyltransferase activity"/>
    <property type="evidence" value="ECO:0007669"/>
    <property type="project" value="TreeGrafter"/>
</dbReference>